<gene>
    <name evidence="2" type="ORF">PIB30_073653</name>
</gene>
<evidence type="ECO:0000313" key="2">
    <source>
        <dbReference type="EMBL" id="MED6162766.1"/>
    </source>
</evidence>
<sequence>MTVAEYTSKFEDLCHFSRICQGAPESYEGWKCLRYHDGLRNDIKCAVAPFEIKNFVELVNKSQVVENCNKRIKETPEGCKDDHRQGRGVSFAPREQSFQRSGYDVDVTTQTGHVELEWENVTTAE</sequence>
<keyword evidence="3" id="KW-1185">Reference proteome</keyword>
<comment type="caution">
    <text evidence="2">The sequence shown here is derived from an EMBL/GenBank/DDBJ whole genome shotgun (WGS) entry which is preliminary data.</text>
</comment>
<name>A0ABU6UNA0_9FABA</name>
<feature type="region of interest" description="Disordered" evidence="1">
    <location>
        <begin position="76"/>
        <end position="102"/>
    </location>
</feature>
<dbReference type="EMBL" id="JASCZI010121727">
    <property type="protein sequence ID" value="MED6162766.1"/>
    <property type="molecule type" value="Genomic_DNA"/>
</dbReference>
<reference evidence="2 3" key="1">
    <citation type="journal article" date="2023" name="Plants (Basel)">
        <title>Bridging the Gap: Combining Genomics and Transcriptomics Approaches to Understand Stylosanthes scabra, an Orphan Legume from the Brazilian Caatinga.</title>
        <authorList>
            <person name="Ferreira-Neto J.R.C."/>
            <person name="da Silva M.D."/>
            <person name="Binneck E."/>
            <person name="de Melo N.F."/>
            <person name="da Silva R.H."/>
            <person name="de Melo A.L.T.M."/>
            <person name="Pandolfi V."/>
            <person name="Bustamante F.O."/>
            <person name="Brasileiro-Vidal A.C."/>
            <person name="Benko-Iseppon A.M."/>
        </authorList>
    </citation>
    <scope>NUCLEOTIDE SEQUENCE [LARGE SCALE GENOMIC DNA]</scope>
    <source>
        <tissue evidence="2">Leaves</tissue>
    </source>
</reference>
<evidence type="ECO:0008006" key="4">
    <source>
        <dbReference type="Google" id="ProtNLM"/>
    </source>
</evidence>
<feature type="compositionally biased region" description="Basic and acidic residues" evidence="1">
    <location>
        <begin position="76"/>
        <end position="85"/>
    </location>
</feature>
<accession>A0ABU6UNA0</accession>
<evidence type="ECO:0000313" key="3">
    <source>
        <dbReference type="Proteomes" id="UP001341840"/>
    </source>
</evidence>
<protein>
    <recommendedName>
        <fullName evidence="4">Retrotransposon gag domain-containing protein</fullName>
    </recommendedName>
</protein>
<organism evidence="2 3">
    <name type="scientific">Stylosanthes scabra</name>
    <dbReference type="NCBI Taxonomy" id="79078"/>
    <lineage>
        <taxon>Eukaryota</taxon>
        <taxon>Viridiplantae</taxon>
        <taxon>Streptophyta</taxon>
        <taxon>Embryophyta</taxon>
        <taxon>Tracheophyta</taxon>
        <taxon>Spermatophyta</taxon>
        <taxon>Magnoliopsida</taxon>
        <taxon>eudicotyledons</taxon>
        <taxon>Gunneridae</taxon>
        <taxon>Pentapetalae</taxon>
        <taxon>rosids</taxon>
        <taxon>fabids</taxon>
        <taxon>Fabales</taxon>
        <taxon>Fabaceae</taxon>
        <taxon>Papilionoideae</taxon>
        <taxon>50 kb inversion clade</taxon>
        <taxon>dalbergioids sensu lato</taxon>
        <taxon>Dalbergieae</taxon>
        <taxon>Pterocarpus clade</taxon>
        <taxon>Stylosanthes</taxon>
    </lineage>
</organism>
<dbReference type="Proteomes" id="UP001341840">
    <property type="component" value="Unassembled WGS sequence"/>
</dbReference>
<proteinExistence type="predicted"/>
<evidence type="ECO:0000256" key="1">
    <source>
        <dbReference type="SAM" id="MobiDB-lite"/>
    </source>
</evidence>